<evidence type="ECO:0000256" key="1">
    <source>
        <dbReference type="SAM" id="MobiDB-lite"/>
    </source>
</evidence>
<dbReference type="InterPro" id="IPR036426">
    <property type="entry name" value="Bulb-type_lectin_dom_sf"/>
</dbReference>
<feature type="domain" description="Bulb-type lectin" evidence="2">
    <location>
        <begin position="779"/>
        <end position="907"/>
    </location>
</feature>
<feature type="region of interest" description="Disordered" evidence="1">
    <location>
        <begin position="1"/>
        <end position="25"/>
    </location>
</feature>
<keyword evidence="4" id="KW-1185">Reference proteome</keyword>
<name>A0A7W7R052_KITKI</name>
<protein>
    <recommendedName>
        <fullName evidence="2">Bulb-type lectin domain-containing protein</fullName>
    </recommendedName>
</protein>
<sequence length="912" mass="96587">MTVSANATGIDVTPDPSKLGQGTGPWYLDPGVQVPGNSQESVNVQEYFPKSKNADNGKPVGTGYCGYDQSYPYPCPDINHGRERAYYRVGVDQRIWGSTIISAQLQLQVADASAPGTSTPMGLYSTGAIDRDTRWEAQPCDVNSTMGGCTKIGIAWMDAPGPLYYSVTAQMASAASGRWNDFTFGLAPDDETNKAYRHHFANNPQIIVTYDITPTLWWERTNSATGQAPGFASDNTHVECSPGGSNIAWLGANQNVSLVVSHGSATGLPMATNFYIWDQNGASRSLSVAPNSDANNAVTIGSDFLHDGGTYGWYANTSDGQLSSGNSSPCFFRIDMTPPNASISSTDFPPSGTPAPANLHYASDSGTFTLGGSDPAPAGGGASSGLACFRVSTDSTPVTGWHCGDPGTVTADSTGHASFQHVPGLWGTNILYAQAQDNAGNYSQPAAYSYYAPWKPGTPPVFGDVDGDMKADILLPDTSGNLRFVSNSNDPTRAISASAASAPGNDQNHHVTWNDFQITHRGALETGLPVDQLIVHNTTYSDLKKYLYLVYNDGHGHFDSKPATPLTRPANCVLTLGGTPGPCPSDYGPDWSNITQLVAIGTPEGEATAADPKNPGKQLLMTRTSLLTVENGKLWLFRPSDTFPDQLSGTAQLIPTTTGGSWDNYDVIGPGPANGNNQATVWARNRTDGTIHAYPITFDSQGNLDYSKLQDPTGGRIPYAQTFNPADFPLVGSSGDINGDGMPDLWSISNTKQLQVFPGYTSGTNTPVAGFNWPANLGTVNTTISPVLSGGTILHSGDAAYSAHTRLVMQADGNLVLYSLNTGSPLWSSRTNNHPGAWATMQTDGNLVVYLPKTDANGNPTFPSPGSPADALWSSGTAGSGAWATVQDDCNFAIYNTSWKMVWNSNTYNPNP</sequence>
<dbReference type="Gene3D" id="2.90.10.10">
    <property type="entry name" value="Bulb-type lectin domain"/>
    <property type="match status" value="2"/>
</dbReference>
<dbReference type="SUPFAM" id="SSF51110">
    <property type="entry name" value="alpha-D-mannose-specific plant lectins"/>
    <property type="match status" value="2"/>
</dbReference>
<gene>
    <name evidence="3" type="ORF">FHR34_001711</name>
</gene>
<evidence type="ECO:0000259" key="2">
    <source>
        <dbReference type="PROSITE" id="PS50927"/>
    </source>
</evidence>
<organism evidence="3 4">
    <name type="scientific">Kitasatospora kifunensis</name>
    <name type="common">Streptomyces kifunensis</name>
    <dbReference type="NCBI Taxonomy" id="58351"/>
    <lineage>
        <taxon>Bacteria</taxon>
        <taxon>Bacillati</taxon>
        <taxon>Actinomycetota</taxon>
        <taxon>Actinomycetes</taxon>
        <taxon>Kitasatosporales</taxon>
        <taxon>Streptomycetaceae</taxon>
        <taxon>Kitasatospora</taxon>
    </lineage>
</organism>
<dbReference type="PROSITE" id="PS50927">
    <property type="entry name" value="BULB_LECTIN"/>
    <property type="match status" value="1"/>
</dbReference>
<comment type="caution">
    <text evidence="3">The sequence shown here is derived from an EMBL/GenBank/DDBJ whole genome shotgun (WGS) entry which is preliminary data.</text>
</comment>
<dbReference type="InterPro" id="IPR001480">
    <property type="entry name" value="Bulb-type_lectin_dom"/>
</dbReference>
<dbReference type="Proteomes" id="UP000540506">
    <property type="component" value="Unassembled WGS sequence"/>
</dbReference>
<dbReference type="RefSeq" id="WP_184934845.1">
    <property type="nucleotide sequence ID" value="NZ_JACHJV010000001.1"/>
</dbReference>
<reference evidence="3 4" key="1">
    <citation type="submission" date="2020-08" db="EMBL/GenBank/DDBJ databases">
        <title>Sequencing the genomes of 1000 actinobacteria strains.</title>
        <authorList>
            <person name="Klenk H.-P."/>
        </authorList>
    </citation>
    <scope>NUCLEOTIDE SEQUENCE [LARGE SCALE GENOMIC DNA]</scope>
    <source>
        <strain evidence="3 4">DSM 41654</strain>
    </source>
</reference>
<dbReference type="EMBL" id="JACHJV010000001">
    <property type="protein sequence ID" value="MBB4922718.1"/>
    <property type="molecule type" value="Genomic_DNA"/>
</dbReference>
<evidence type="ECO:0000313" key="3">
    <source>
        <dbReference type="EMBL" id="MBB4922718.1"/>
    </source>
</evidence>
<accession>A0A7W7R052</accession>
<evidence type="ECO:0000313" key="4">
    <source>
        <dbReference type="Proteomes" id="UP000540506"/>
    </source>
</evidence>
<proteinExistence type="predicted"/>
<dbReference type="SMART" id="SM00108">
    <property type="entry name" value="B_lectin"/>
    <property type="match status" value="1"/>
</dbReference>
<dbReference type="AlphaFoldDB" id="A0A7W7R052"/>